<evidence type="ECO:0000313" key="3">
    <source>
        <dbReference type="EMBL" id="KAG8233378.1"/>
    </source>
</evidence>
<proteinExistence type="predicted"/>
<evidence type="ECO:0000256" key="1">
    <source>
        <dbReference type="ARBA" id="ARBA00022460"/>
    </source>
</evidence>
<dbReference type="PROSITE" id="PS51155">
    <property type="entry name" value="CHIT_BIND_RR_2"/>
    <property type="match status" value="1"/>
</dbReference>
<accession>A0A8K0KFG2</accession>
<dbReference type="InterPro" id="IPR000618">
    <property type="entry name" value="Insect_cuticle"/>
</dbReference>
<organism evidence="3 4">
    <name type="scientific">Ladona fulva</name>
    <name type="common">Scarce chaser dragonfly</name>
    <name type="synonym">Libellula fulva</name>
    <dbReference type="NCBI Taxonomy" id="123851"/>
    <lineage>
        <taxon>Eukaryota</taxon>
        <taxon>Metazoa</taxon>
        <taxon>Ecdysozoa</taxon>
        <taxon>Arthropoda</taxon>
        <taxon>Hexapoda</taxon>
        <taxon>Insecta</taxon>
        <taxon>Pterygota</taxon>
        <taxon>Palaeoptera</taxon>
        <taxon>Odonata</taxon>
        <taxon>Epiprocta</taxon>
        <taxon>Anisoptera</taxon>
        <taxon>Libelluloidea</taxon>
        <taxon>Libellulidae</taxon>
        <taxon>Ladona</taxon>
    </lineage>
</organism>
<dbReference type="PANTHER" id="PTHR10380">
    <property type="entry name" value="CUTICLE PROTEIN"/>
    <property type="match status" value="1"/>
</dbReference>
<evidence type="ECO:0000256" key="2">
    <source>
        <dbReference type="PROSITE-ProRule" id="PRU00497"/>
    </source>
</evidence>
<dbReference type="Proteomes" id="UP000792457">
    <property type="component" value="Unassembled WGS sequence"/>
</dbReference>
<dbReference type="GO" id="GO:0062129">
    <property type="term" value="C:chitin-based extracellular matrix"/>
    <property type="evidence" value="ECO:0007669"/>
    <property type="project" value="TreeGrafter"/>
</dbReference>
<dbReference type="InterPro" id="IPR050468">
    <property type="entry name" value="Cuticle_Struct_Prot"/>
</dbReference>
<dbReference type="PRINTS" id="PR00947">
    <property type="entry name" value="CUTICLE"/>
</dbReference>
<dbReference type="AlphaFoldDB" id="A0A8K0KFG2"/>
<protein>
    <submittedName>
        <fullName evidence="3">Uncharacterized protein</fullName>
    </submittedName>
</protein>
<name>A0A8K0KFG2_LADFU</name>
<dbReference type="PANTHER" id="PTHR10380:SF173">
    <property type="entry name" value="CUTICULAR PROTEIN 47EF, ISOFORM C-RELATED"/>
    <property type="match status" value="1"/>
</dbReference>
<dbReference type="InterPro" id="IPR031311">
    <property type="entry name" value="CHIT_BIND_RR_consensus"/>
</dbReference>
<gene>
    <name evidence="3" type="ORF">J437_LFUL005840</name>
</gene>
<dbReference type="GO" id="GO:0008010">
    <property type="term" value="F:structural constituent of chitin-based larval cuticle"/>
    <property type="evidence" value="ECO:0007669"/>
    <property type="project" value="TreeGrafter"/>
</dbReference>
<dbReference type="PROSITE" id="PS00233">
    <property type="entry name" value="CHIT_BIND_RR_1"/>
    <property type="match status" value="1"/>
</dbReference>
<dbReference type="EMBL" id="KZ308713">
    <property type="protein sequence ID" value="KAG8233378.1"/>
    <property type="molecule type" value="Genomic_DNA"/>
</dbReference>
<reference evidence="3" key="2">
    <citation type="submission" date="2017-10" db="EMBL/GenBank/DDBJ databases">
        <title>Ladona fulva Genome sequencing and assembly.</title>
        <authorList>
            <person name="Murali S."/>
            <person name="Richards S."/>
            <person name="Bandaranaike D."/>
            <person name="Bellair M."/>
            <person name="Blankenburg K."/>
            <person name="Chao H."/>
            <person name="Dinh H."/>
            <person name="Doddapaneni H."/>
            <person name="Dugan-Rocha S."/>
            <person name="Elkadiri S."/>
            <person name="Gnanaolivu R."/>
            <person name="Hernandez B."/>
            <person name="Skinner E."/>
            <person name="Javaid M."/>
            <person name="Lee S."/>
            <person name="Li M."/>
            <person name="Ming W."/>
            <person name="Munidasa M."/>
            <person name="Muniz J."/>
            <person name="Nguyen L."/>
            <person name="Hughes D."/>
            <person name="Osuji N."/>
            <person name="Pu L.-L."/>
            <person name="Puazo M."/>
            <person name="Qu C."/>
            <person name="Quiroz J."/>
            <person name="Raj R."/>
            <person name="Weissenberger G."/>
            <person name="Xin Y."/>
            <person name="Zou X."/>
            <person name="Han Y."/>
            <person name="Worley K."/>
            <person name="Muzny D."/>
            <person name="Gibbs R."/>
        </authorList>
    </citation>
    <scope>NUCLEOTIDE SEQUENCE</scope>
    <source>
        <strain evidence="3">Sampled in the wild</strain>
    </source>
</reference>
<dbReference type="Pfam" id="PF00379">
    <property type="entry name" value="Chitin_bind_4"/>
    <property type="match status" value="1"/>
</dbReference>
<sequence>MRGPFSKWASSSLVVLSTVCIHCSRPCGPPPLLVLLVLVGCAYAQFRPPVPTVQKTSPPFPYIPIVRQSQDVGFDGTFTYSYETANGIVVEQSGYLKNAGQKDQEAQVMQGSYSYPGPDGKPLTVRYFADETGFHAEGDHLPVPVKA</sequence>
<comment type="caution">
    <text evidence="3">The sequence shown here is derived from an EMBL/GenBank/DDBJ whole genome shotgun (WGS) entry which is preliminary data.</text>
</comment>
<keyword evidence="1 2" id="KW-0193">Cuticle</keyword>
<keyword evidence="4" id="KW-1185">Reference proteome</keyword>
<evidence type="ECO:0000313" key="4">
    <source>
        <dbReference type="Proteomes" id="UP000792457"/>
    </source>
</evidence>
<dbReference type="OrthoDB" id="6515429at2759"/>
<reference evidence="3" key="1">
    <citation type="submission" date="2013-04" db="EMBL/GenBank/DDBJ databases">
        <authorList>
            <person name="Qu J."/>
            <person name="Murali S.C."/>
            <person name="Bandaranaike D."/>
            <person name="Bellair M."/>
            <person name="Blankenburg K."/>
            <person name="Chao H."/>
            <person name="Dinh H."/>
            <person name="Doddapaneni H."/>
            <person name="Downs B."/>
            <person name="Dugan-Rocha S."/>
            <person name="Elkadiri S."/>
            <person name="Gnanaolivu R.D."/>
            <person name="Hernandez B."/>
            <person name="Javaid M."/>
            <person name="Jayaseelan J.C."/>
            <person name="Lee S."/>
            <person name="Li M."/>
            <person name="Ming W."/>
            <person name="Munidasa M."/>
            <person name="Muniz J."/>
            <person name="Nguyen L."/>
            <person name="Ongeri F."/>
            <person name="Osuji N."/>
            <person name="Pu L.-L."/>
            <person name="Puazo M."/>
            <person name="Qu C."/>
            <person name="Quiroz J."/>
            <person name="Raj R."/>
            <person name="Weissenberger G."/>
            <person name="Xin Y."/>
            <person name="Zou X."/>
            <person name="Han Y."/>
            <person name="Richards S."/>
            <person name="Worley K."/>
            <person name="Muzny D."/>
            <person name="Gibbs R."/>
        </authorList>
    </citation>
    <scope>NUCLEOTIDE SEQUENCE</scope>
    <source>
        <strain evidence="3">Sampled in the wild</strain>
    </source>
</reference>